<protein>
    <recommendedName>
        <fullName evidence="5">Minor capsid protein VP2</fullName>
    </recommendedName>
    <alternativeName>
        <fullName evidence="18">Minor structural protein VP2</fullName>
    </alternativeName>
</protein>
<dbReference type="GO" id="GO:0046718">
    <property type="term" value="P:symbiont entry into host cell"/>
    <property type="evidence" value="ECO:0007669"/>
    <property type="project" value="UniProtKB-KW"/>
</dbReference>
<sequence>MGGILTLVLSIGEIAAELTATTGLTLDAILSGEALAALEAEISSLMTIQGISGIEALTQLGFTAEQFSNMALVASMVNQGIAYGTVFQTLSGISSLVSVGIRLAMGEVPNVNRRMLVHGADDLIRHSLLSFPLDPLHWSESIVHALGDTPIRTNPNVRNLVQSSRWVVQRQSAEVDSPSGNIIELYATPGGTHQQSTPDWMLPLILGLSGDRTAELKYLQDASKKKSRK</sequence>
<dbReference type="GO" id="GO:0042025">
    <property type="term" value="C:host cell nucleus"/>
    <property type="evidence" value="ECO:0007669"/>
    <property type="project" value="UniProtKB-SubCell"/>
</dbReference>
<dbReference type="EMBL" id="JX520659">
    <property type="protein sequence ID" value="AGA82587.1"/>
    <property type="molecule type" value="Genomic_DNA"/>
</dbReference>
<evidence type="ECO:0000256" key="13">
    <source>
        <dbReference type="ARBA" id="ARBA00023125"/>
    </source>
</evidence>
<keyword evidence="7" id="KW-0167">Capsid protein</keyword>
<dbReference type="GO" id="GO:0043657">
    <property type="term" value="C:host cell"/>
    <property type="evidence" value="ECO:0007669"/>
    <property type="project" value="GOC"/>
</dbReference>
<evidence type="ECO:0000313" key="19">
    <source>
        <dbReference type="EMBL" id="AGA82587.1"/>
    </source>
</evidence>
<keyword evidence="13" id="KW-0238">DNA-binding</keyword>
<evidence type="ECO:0000256" key="15">
    <source>
        <dbReference type="ARBA" id="ARBA00023184"/>
    </source>
</evidence>
<evidence type="ECO:0000256" key="7">
    <source>
        <dbReference type="ARBA" id="ARBA00022561"/>
    </source>
</evidence>
<evidence type="ECO:0000256" key="14">
    <source>
        <dbReference type="ARBA" id="ARBA00023136"/>
    </source>
</evidence>
<comment type="subcellular location">
    <subcellularLocation>
        <location evidence="3">Host endoplasmic reticulum membrane</location>
    </subcellularLocation>
    <subcellularLocation>
        <location evidence="1">Host nucleus</location>
    </subcellularLocation>
    <subcellularLocation>
        <location evidence="2">Virion</location>
    </subcellularLocation>
</comment>
<dbReference type="GO" id="GO:0003677">
    <property type="term" value="F:DNA binding"/>
    <property type="evidence" value="ECO:0007669"/>
    <property type="project" value="UniProtKB-KW"/>
</dbReference>
<dbReference type="GO" id="GO:0019028">
    <property type="term" value="C:viral capsid"/>
    <property type="evidence" value="ECO:0007669"/>
    <property type="project" value="UniProtKB-KW"/>
</dbReference>
<keyword evidence="17" id="KW-1160">Virus entry into host cell</keyword>
<dbReference type="KEGG" id="vg:14438944"/>
<keyword evidence="20" id="KW-1185">Reference proteome</keyword>
<keyword evidence="10" id="KW-0946">Virion</keyword>
<evidence type="ECO:0000256" key="16">
    <source>
        <dbReference type="ARBA" id="ARBA00023288"/>
    </source>
</evidence>
<dbReference type="InterPro" id="IPR001070">
    <property type="entry name" value="Polyoma_coat_VP2"/>
</dbReference>
<comment type="similarity">
    <text evidence="4">Belongs to the polyomaviruses capsid protein VP2 family.</text>
</comment>
<keyword evidence="8" id="KW-1048">Host nucleus</keyword>
<reference evidence="19 20" key="1">
    <citation type="journal article" date="2013" name="J. Gen. Virol.">
        <title>Discovery of diverse polyomaviruses in bats and the evolutionary history of the Polyomaviridae.</title>
        <authorList>
            <person name="Tao Y."/>
            <person name="Shi M."/>
            <person name="Conrardy C."/>
            <person name="Kuzmin I.V."/>
            <person name="Recuenco S."/>
            <person name="Agwanda B."/>
            <person name="Alvarez D.A."/>
            <person name="Ellison J.A."/>
            <person name="Gilbert A.T."/>
            <person name="Moran D."/>
            <person name="Niezgoda M."/>
            <person name="Lindblade K.A."/>
            <person name="Holmes E.C."/>
            <person name="Breiman R.F."/>
            <person name="Rupprecht C.E."/>
            <person name="Tong S."/>
        </authorList>
    </citation>
    <scope>NUCLEOTIDE SEQUENCE [LARGE SCALE GENOMIC DNA]</scope>
    <source>
        <strain evidence="19">KY336</strain>
    </source>
</reference>
<evidence type="ECO:0000256" key="6">
    <source>
        <dbReference type="ARBA" id="ARBA00022524"/>
    </source>
</evidence>
<dbReference type="GeneID" id="14438944"/>
<evidence type="ECO:0000256" key="12">
    <source>
        <dbReference type="ARBA" id="ARBA00022921"/>
    </source>
</evidence>
<evidence type="ECO:0000256" key="5">
    <source>
        <dbReference type="ARBA" id="ARBA00022269"/>
    </source>
</evidence>
<evidence type="ECO:0000256" key="11">
    <source>
        <dbReference type="ARBA" id="ARBA00022870"/>
    </source>
</evidence>
<dbReference type="Pfam" id="PF00761">
    <property type="entry name" value="Polyoma_coat2"/>
    <property type="match status" value="2"/>
</dbReference>
<organism evidence="19 20">
    <name type="scientific">Alphapolyomavirus cardiodermae</name>
    <dbReference type="NCBI Taxonomy" id="1891718"/>
    <lineage>
        <taxon>Viruses</taxon>
        <taxon>Monodnaviria</taxon>
        <taxon>Shotokuvirae</taxon>
        <taxon>Cossaviricota</taxon>
        <taxon>Papovaviricetes</taxon>
        <taxon>Sepolyvirales</taxon>
        <taxon>Polyomaviridae</taxon>
        <taxon>Alphapolyomavirus</taxon>
    </lineage>
</organism>
<evidence type="ECO:0000256" key="4">
    <source>
        <dbReference type="ARBA" id="ARBA00006444"/>
    </source>
</evidence>
<keyword evidence="11" id="KW-1043">Host membrane</keyword>
<evidence type="ECO:0000256" key="9">
    <source>
        <dbReference type="ARBA" id="ARBA00022707"/>
    </source>
</evidence>
<dbReference type="Proteomes" id="UP000122341">
    <property type="component" value="Segment"/>
</dbReference>
<evidence type="ECO:0000256" key="2">
    <source>
        <dbReference type="ARBA" id="ARBA00004328"/>
    </source>
</evidence>
<evidence type="ECO:0000256" key="10">
    <source>
        <dbReference type="ARBA" id="ARBA00022844"/>
    </source>
</evidence>
<dbReference type="GO" id="GO:0005198">
    <property type="term" value="F:structural molecule activity"/>
    <property type="evidence" value="ECO:0007669"/>
    <property type="project" value="InterPro"/>
</dbReference>
<evidence type="ECO:0000256" key="1">
    <source>
        <dbReference type="ARBA" id="ARBA00004147"/>
    </source>
</evidence>
<evidence type="ECO:0000256" key="18">
    <source>
        <dbReference type="ARBA" id="ARBA00031865"/>
    </source>
</evidence>
<accession>L0GAJ8</accession>
<keyword evidence="12" id="KW-0426">Late protein</keyword>
<keyword evidence="6" id="KW-1163">Viral penetration into host nucleus</keyword>
<proteinExistence type="inferred from homology"/>
<evidence type="ECO:0000256" key="3">
    <source>
        <dbReference type="ARBA" id="ARBA00004625"/>
    </source>
</evidence>
<evidence type="ECO:0000313" key="20">
    <source>
        <dbReference type="Proteomes" id="UP000122341"/>
    </source>
</evidence>
<name>L0GAJ8_9POLY</name>
<keyword evidence="14" id="KW-0472">Membrane</keyword>
<evidence type="ECO:0000256" key="17">
    <source>
        <dbReference type="ARBA" id="ARBA00023296"/>
    </source>
</evidence>
<keyword evidence="9" id="KW-0519">Myristate</keyword>
<dbReference type="RefSeq" id="YP_007346961.1">
    <property type="nucleotide sequence ID" value="NC_020067.1"/>
</dbReference>
<dbReference type="OrthoDB" id="6378at10239"/>
<keyword evidence="15" id="KW-1038">Host endoplasmic reticulum</keyword>
<dbReference type="GO" id="GO:0044167">
    <property type="term" value="C:host cell endoplasmic reticulum membrane"/>
    <property type="evidence" value="ECO:0007669"/>
    <property type="project" value="UniProtKB-SubCell"/>
</dbReference>
<dbReference type="GO" id="GO:0075732">
    <property type="term" value="P:viral penetration into host nucleus"/>
    <property type="evidence" value="ECO:0007669"/>
    <property type="project" value="UniProtKB-KW"/>
</dbReference>
<keyword evidence="16" id="KW-0449">Lipoprotein</keyword>
<evidence type="ECO:0000256" key="8">
    <source>
        <dbReference type="ARBA" id="ARBA00022562"/>
    </source>
</evidence>